<evidence type="ECO:0000256" key="3">
    <source>
        <dbReference type="ARBA" id="ARBA00008218"/>
    </source>
</evidence>
<reference evidence="10 11" key="1">
    <citation type="submission" date="2012-05" db="EMBL/GenBank/DDBJ databases">
        <title>Recombination and specialization in a pathogen metapopulation.</title>
        <authorList>
            <person name="Gardiner A."/>
            <person name="Kemen E."/>
            <person name="Schultz-Larsen T."/>
            <person name="MacLean D."/>
            <person name="Van Oosterhout C."/>
            <person name="Jones J.D.G."/>
        </authorList>
    </citation>
    <scope>NUCLEOTIDE SEQUENCE [LARGE SCALE GENOMIC DNA]</scope>
    <source>
        <strain evidence="10 11">Ac Nc2</strain>
    </source>
</reference>
<evidence type="ECO:0000256" key="6">
    <source>
        <dbReference type="ARBA" id="ARBA00023187"/>
    </source>
</evidence>
<comment type="function">
    <text evidence="1">May play a role in mRNA splicing.</text>
</comment>
<dbReference type="EMBL" id="CAIX01001015">
    <property type="protein sequence ID" value="CCI11413.1"/>
    <property type="molecule type" value="Genomic_DNA"/>
</dbReference>
<keyword evidence="5" id="KW-0507">mRNA processing</keyword>
<feature type="region of interest" description="Disordered" evidence="8">
    <location>
        <begin position="16"/>
        <end position="50"/>
    </location>
</feature>
<evidence type="ECO:0000313" key="10">
    <source>
        <dbReference type="EMBL" id="CCI11413.1"/>
    </source>
</evidence>
<feature type="compositionally biased region" description="Basic residues" evidence="8">
    <location>
        <begin position="19"/>
        <end position="28"/>
    </location>
</feature>
<dbReference type="GO" id="GO:0008380">
    <property type="term" value="P:RNA splicing"/>
    <property type="evidence" value="ECO:0007669"/>
    <property type="project" value="UniProtKB-KW"/>
</dbReference>
<proteinExistence type="inferred from homology"/>
<dbReference type="InParanoid" id="A0A024FW83"/>
<comment type="similarity">
    <text evidence="3">Belongs to the SNUT3 family.</text>
</comment>
<dbReference type="PANTHER" id="PTHR31077:SF1">
    <property type="entry name" value="U4_U6.U5 SMALL NUCLEAR RIBONUCLEOPROTEIN 27 KDA PROTEIN"/>
    <property type="match status" value="1"/>
</dbReference>
<organism evidence="10 11">
    <name type="scientific">Albugo candida</name>
    <dbReference type="NCBI Taxonomy" id="65357"/>
    <lineage>
        <taxon>Eukaryota</taxon>
        <taxon>Sar</taxon>
        <taxon>Stramenopiles</taxon>
        <taxon>Oomycota</taxon>
        <taxon>Peronosporomycetes</taxon>
        <taxon>Albuginales</taxon>
        <taxon>Albuginaceae</taxon>
        <taxon>Albugo</taxon>
    </lineage>
</organism>
<sequence length="148" mass="17141">MLHLHPVPLARHQIAPSYSRRRYNRPRSRSYLSGVNRNRRMEGSDSNKKIEKAVDISESTKSTFVPSNLKNVSTNLISKVETIISDDIPDEEQLRLLFGFSKFDSTKCKIVQDNLTIAATGACRKDTKHEYRQYMNRLEGFNRPLDKR</sequence>
<comment type="subunit">
    <text evidence="4">Part of a tri-snRNP complex.</text>
</comment>
<keyword evidence="11" id="KW-1185">Reference proteome</keyword>
<evidence type="ECO:0000256" key="4">
    <source>
        <dbReference type="ARBA" id="ARBA00011825"/>
    </source>
</evidence>
<dbReference type="Pfam" id="PF08648">
    <property type="entry name" value="SNRNP27"/>
    <property type="match status" value="1"/>
</dbReference>
<protein>
    <recommendedName>
        <fullName evidence="9">U4/U6.U5 small nuclear ribonucleoprotein 27kDa protein domain-containing protein</fullName>
    </recommendedName>
</protein>
<accession>A0A024FW83</accession>
<evidence type="ECO:0000256" key="2">
    <source>
        <dbReference type="ARBA" id="ARBA00004123"/>
    </source>
</evidence>
<comment type="caution">
    <text evidence="10">The sequence shown here is derived from an EMBL/GenBank/DDBJ whole genome shotgun (WGS) entry which is preliminary data.</text>
</comment>
<keyword evidence="7" id="KW-0539">Nucleus</keyword>
<keyword evidence="6" id="KW-0508">mRNA splicing</keyword>
<dbReference type="GO" id="GO:0071011">
    <property type="term" value="C:precatalytic spliceosome"/>
    <property type="evidence" value="ECO:0007669"/>
    <property type="project" value="TreeGrafter"/>
</dbReference>
<evidence type="ECO:0000256" key="7">
    <source>
        <dbReference type="ARBA" id="ARBA00023242"/>
    </source>
</evidence>
<evidence type="ECO:0000259" key="9">
    <source>
        <dbReference type="Pfam" id="PF08648"/>
    </source>
</evidence>
<feature type="domain" description="U4/U6.U5 small nuclear ribonucleoprotein 27kDa protein" evidence="9">
    <location>
        <begin position="90"/>
        <end position="147"/>
    </location>
</feature>
<comment type="subcellular location">
    <subcellularLocation>
        <location evidence="2">Nucleus</location>
    </subcellularLocation>
</comment>
<evidence type="ECO:0000313" key="11">
    <source>
        <dbReference type="Proteomes" id="UP000053237"/>
    </source>
</evidence>
<evidence type="ECO:0000256" key="5">
    <source>
        <dbReference type="ARBA" id="ARBA00022664"/>
    </source>
</evidence>
<dbReference type="PANTHER" id="PTHR31077">
    <property type="entry name" value="U4/U6.U5 SMALL NUCLEAR RIBONUCLEOPROTEIN 27 KDA PROTEIN"/>
    <property type="match status" value="1"/>
</dbReference>
<dbReference type="Proteomes" id="UP000053237">
    <property type="component" value="Unassembled WGS sequence"/>
</dbReference>
<evidence type="ECO:0000256" key="8">
    <source>
        <dbReference type="SAM" id="MobiDB-lite"/>
    </source>
</evidence>
<dbReference type="InterPro" id="IPR013957">
    <property type="entry name" value="SNRNP27"/>
</dbReference>
<feature type="compositionally biased region" description="Basic and acidic residues" evidence="8">
    <location>
        <begin position="39"/>
        <end position="50"/>
    </location>
</feature>
<name>A0A024FW83_9STRA</name>
<dbReference type="GO" id="GO:0006397">
    <property type="term" value="P:mRNA processing"/>
    <property type="evidence" value="ECO:0007669"/>
    <property type="project" value="UniProtKB-KW"/>
</dbReference>
<gene>
    <name evidence="10" type="ORF">BN9_128810</name>
</gene>
<dbReference type="AlphaFoldDB" id="A0A024FW83"/>
<dbReference type="STRING" id="65357.A0A024FW83"/>
<evidence type="ECO:0000256" key="1">
    <source>
        <dbReference type="ARBA" id="ARBA00003632"/>
    </source>
</evidence>
<dbReference type="OrthoDB" id="21368at2759"/>